<dbReference type="EMBL" id="JAPFFF010000001">
    <property type="protein sequence ID" value="KAK8898098.1"/>
    <property type="molecule type" value="Genomic_DNA"/>
</dbReference>
<dbReference type="PANTHER" id="PTHR24159">
    <property type="match status" value="1"/>
</dbReference>
<dbReference type="SUPFAM" id="SSF48403">
    <property type="entry name" value="Ankyrin repeat"/>
    <property type="match status" value="1"/>
</dbReference>
<dbReference type="PANTHER" id="PTHR24159:SF5">
    <property type="entry name" value="ANK_REP_REGION DOMAIN-CONTAINING PROTEIN"/>
    <property type="match status" value="1"/>
</dbReference>
<sequence>MEIQQYIDKIKSIQDKLMEFIDNSDNESESFDNFKHLLESKNIISDKHDLKLFLYLLSSITNNYKRGPNFFQKIESILSFYKNQIQSYFTNSEIYQIFKMNNRNLLSLINVGILNLSDVNDNEYFTSENKEKCEKGENDLLLCELIRNDSVEQFIQYVNQTIYPLSSRIDESIYETNTFLYNKCPTVIEYSAFFGSIKIFNYLKMNNVQLTPSLWIYAIHSNNPDLIHILEQSKIVPEDKTYKKCLEEAIKCHHNAIANYIYDNLLKNQDENFCLSKAVKYYNFEFISNNKNQLIFKNVCKYDYFNLVQLLLQKMDFDVNQYYIKILRYFGFLMKF</sequence>
<evidence type="ECO:0000313" key="2">
    <source>
        <dbReference type="Proteomes" id="UP001470230"/>
    </source>
</evidence>
<comment type="caution">
    <text evidence="1">The sequence shown here is derived from an EMBL/GenBank/DDBJ whole genome shotgun (WGS) entry which is preliminary data.</text>
</comment>
<evidence type="ECO:0008006" key="3">
    <source>
        <dbReference type="Google" id="ProtNLM"/>
    </source>
</evidence>
<accession>A0ABR2L4Y7</accession>
<protein>
    <recommendedName>
        <fullName evidence="3">DUF3447 domain-containing protein</fullName>
    </recommendedName>
</protein>
<dbReference type="Proteomes" id="UP001470230">
    <property type="component" value="Unassembled WGS sequence"/>
</dbReference>
<evidence type="ECO:0000313" key="1">
    <source>
        <dbReference type="EMBL" id="KAK8898098.1"/>
    </source>
</evidence>
<dbReference type="InterPro" id="IPR036770">
    <property type="entry name" value="Ankyrin_rpt-contain_sf"/>
</dbReference>
<reference evidence="1 2" key="1">
    <citation type="submission" date="2024-04" db="EMBL/GenBank/DDBJ databases">
        <title>Tritrichomonas musculus Genome.</title>
        <authorList>
            <person name="Alves-Ferreira E."/>
            <person name="Grigg M."/>
            <person name="Lorenzi H."/>
            <person name="Galac M."/>
        </authorList>
    </citation>
    <scope>NUCLEOTIDE SEQUENCE [LARGE SCALE GENOMIC DNA]</scope>
    <source>
        <strain evidence="1 2">EAF2021</strain>
    </source>
</reference>
<name>A0ABR2L4Y7_9EUKA</name>
<organism evidence="1 2">
    <name type="scientific">Tritrichomonas musculus</name>
    <dbReference type="NCBI Taxonomy" id="1915356"/>
    <lineage>
        <taxon>Eukaryota</taxon>
        <taxon>Metamonada</taxon>
        <taxon>Parabasalia</taxon>
        <taxon>Tritrichomonadida</taxon>
        <taxon>Tritrichomonadidae</taxon>
        <taxon>Tritrichomonas</taxon>
    </lineage>
</organism>
<proteinExistence type="predicted"/>
<gene>
    <name evidence="1" type="ORF">M9Y10_000366</name>
</gene>
<keyword evidence="2" id="KW-1185">Reference proteome</keyword>